<proteinExistence type="predicted"/>
<dbReference type="EMBL" id="JAVRQU010000008">
    <property type="protein sequence ID" value="KAK5700058.1"/>
    <property type="molecule type" value="Genomic_DNA"/>
</dbReference>
<dbReference type="Proteomes" id="UP001310594">
    <property type="component" value="Unassembled WGS sequence"/>
</dbReference>
<protein>
    <submittedName>
        <fullName evidence="1">Uncharacterized protein</fullName>
    </submittedName>
</protein>
<evidence type="ECO:0000313" key="2">
    <source>
        <dbReference type="Proteomes" id="UP001310594"/>
    </source>
</evidence>
<gene>
    <name evidence="1" type="ORF">LTR97_006193</name>
</gene>
<reference evidence="1" key="1">
    <citation type="submission" date="2023-08" db="EMBL/GenBank/DDBJ databases">
        <title>Black Yeasts Isolated from many extreme environments.</title>
        <authorList>
            <person name="Coleine C."/>
            <person name="Stajich J.E."/>
            <person name="Selbmann L."/>
        </authorList>
    </citation>
    <scope>NUCLEOTIDE SEQUENCE</scope>
    <source>
        <strain evidence="1">CCFEE 5810</strain>
    </source>
</reference>
<accession>A0AAN8A313</accession>
<organism evidence="1 2">
    <name type="scientific">Elasticomyces elasticus</name>
    <dbReference type="NCBI Taxonomy" id="574655"/>
    <lineage>
        <taxon>Eukaryota</taxon>
        <taxon>Fungi</taxon>
        <taxon>Dikarya</taxon>
        <taxon>Ascomycota</taxon>
        <taxon>Pezizomycotina</taxon>
        <taxon>Dothideomycetes</taxon>
        <taxon>Dothideomycetidae</taxon>
        <taxon>Mycosphaerellales</taxon>
        <taxon>Teratosphaeriaceae</taxon>
        <taxon>Elasticomyces</taxon>
    </lineage>
</organism>
<sequence length="140" mass="15471">MARTRQQARRSTGGVSVTIGSDGVERVGCRSTQDVDTVKALARRGKWVRARQLVKLEDENVLTRLPKRSGEENEKSACWRTTFLPTIRSLNAQMLDTEDEVHSSTLAKAAGESNDDKCRLLALPDELLLKVLQYIVSSGG</sequence>
<comment type="caution">
    <text evidence="1">The sequence shown here is derived from an EMBL/GenBank/DDBJ whole genome shotgun (WGS) entry which is preliminary data.</text>
</comment>
<name>A0AAN8A313_9PEZI</name>
<dbReference type="AlphaFoldDB" id="A0AAN8A313"/>
<evidence type="ECO:0000313" key="1">
    <source>
        <dbReference type="EMBL" id="KAK5700058.1"/>
    </source>
</evidence>